<comment type="caution">
    <text evidence="5">The sequence shown here is derived from an EMBL/GenBank/DDBJ whole genome shotgun (WGS) entry which is preliminary data.</text>
</comment>
<feature type="domain" description="RRM" evidence="4">
    <location>
        <begin position="95"/>
        <end position="172"/>
    </location>
</feature>
<evidence type="ECO:0000313" key="6">
    <source>
        <dbReference type="Proteomes" id="UP001218188"/>
    </source>
</evidence>
<dbReference type="EMBL" id="JARJCM010000094">
    <property type="protein sequence ID" value="KAJ7030084.1"/>
    <property type="molecule type" value="Genomic_DNA"/>
</dbReference>
<keyword evidence="1 2" id="KW-0694">RNA-binding</keyword>
<dbReference type="CDD" id="cd00590">
    <property type="entry name" value="RRM_SF"/>
    <property type="match status" value="1"/>
</dbReference>
<keyword evidence="6" id="KW-1185">Reference proteome</keyword>
<reference evidence="5" key="1">
    <citation type="submission" date="2023-03" db="EMBL/GenBank/DDBJ databases">
        <title>Massive genome expansion in bonnet fungi (Mycena s.s.) driven by repeated elements and novel gene families across ecological guilds.</title>
        <authorList>
            <consortium name="Lawrence Berkeley National Laboratory"/>
            <person name="Harder C.B."/>
            <person name="Miyauchi S."/>
            <person name="Viragh M."/>
            <person name="Kuo A."/>
            <person name="Thoen E."/>
            <person name="Andreopoulos B."/>
            <person name="Lu D."/>
            <person name="Skrede I."/>
            <person name="Drula E."/>
            <person name="Henrissat B."/>
            <person name="Morin E."/>
            <person name="Kohler A."/>
            <person name="Barry K."/>
            <person name="LaButti K."/>
            <person name="Morin E."/>
            <person name="Salamov A."/>
            <person name="Lipzen A."/>
            <person name="Mereny Z."/>
            <person name="Hegedus B."/>
            <person name="Baldrian P."/>
            <person name="Stursova M."/>
            <person name="Weitz H."/>
            <person name="Taylor A."/>
            <person name="Grigoriev I.V."/>
            <person name="Nagy L.G."/>
            <person name="Martin F."/>
            <person name="Kauserud H."/>
        </authorList>
    </citation>
    <scope>NUCLEOTIDE SEQUENCE</scope>
    <source>
        <strain evidence="5">CBHHK200</strain>
    </source>
</reference>
<dbReference type="InterPro" id="IPR000504">
    <property type="entry name" value="RRM_dom"/>
</dbReference>
<dbReference type="PROSITE" id="PS50102">
    <property type="entry name" value="RRM"/>
    <property type="match status" value="2"/>
</dbReference>
<accession>A0AAD6X2S5</accession>
<dbReference type="InterPro" id="IPR012677">
    <property type="entry name" value="Nucleotide-bd_a/b_plait_sf"/>
</dbReference>
<evidence type="ECO:0000256" key="1">
    <source>
        <dbReference type="ARBA" id="ARBA00022884"/>
    </source>
</evidence>
<dbReference type="SUPFAM" id="SSF54928">
    <property type="entry name" value="RNA-binding domain, RBD"/>
    <property type="match status" value="1"/>
</dbReference>
<feature type="region of interest" description="Disordered" evidence="3">
    <location>
        <begin position="178"/>
        <end position="271"/>
    </location>
</feature>
<dbReference type="GO" id="GO:0003723">
    <property type="term" value="F:RNA binding"/>
    <property type="evidence" value="ECO:0007669"/>
    <property type="project" value="UniProtKB-UniRule"/>
</dbReference>
<feature type="non-terminal residue" evidence="5">
    <location>
        <position position="1"/>
    </location>
</feature>
<evidence type="ECO:0000256" key="2">
    <source>
        <dbReference type="PROSITE-ProRule" id="PRU00176"/>
    </source>
</evidence>
<dbReference type="InterPro" id="IPR052462">
    <property type="entry name" value="SLIRP/GR-RBP-like"/>
</dbReference>
<evidence type="ECO:0000313" key="5">
    <source>
        <dbReference type="EMBL" id="KAJ7030084.1"/>
    </source>
</evidence>
<feature type="domain" description="RRM" evidence="4">
    <location>
        <begin position="6"/>
        <end position="85"/>
    </location>
</feature>
<evidence type="ECO:0000256" key="3">
    <source>
        <dbReference type="SAM" id="MobiDB-lite"/>
    </source>
</evidence>
<feature type="compositionally biased region" description="Gly residues" evidence="3">
    <location>
        <begin position="224"/>
        <end position="271"/>
    </location>
</feature>
<dbReference type="AlphaFoldDB" id="A0AAD6X2S5"/>
<proteinExistence type="predicted"/>
<protein>
    <recommendedName>
        <fullName evidence="4">RRM domain-containing protein</fullName>
    </recommendedName>
</protein>
<dbReference type="Proteomes" id="UP001218188">
    <property type="component" value="Unassembled WGS sequence"/>
</dbReference>
<gene>
    <name evidence="5" type="ORF">C8F04DRAFT_962052</name>
</gene>
<dbReference type="Pfam" id="PF00076">
    <property type="entry name" value="RRM_1"/>
    <property type="match status" value="2"/>
</dbReference>
<name>A0AAD6X2S5_9AGAR</name>
<dbReference type="PANTHER" id="PTHR48027">
    <property type="entry name" value="HETEROGENEOUS NUCLEAR RIBONUCLEOPROTEIN 87F-RELATED"/>
    <property type="match status" value="1"/>
</dbReference>
<organism evidence="5 6">
    <name type="scientific">Mycena alexandri</name>
    <dbReference type="NCBI Taxonomy" id="1745969"/>
    <lineage>
        <taxon>Eukaryota</taxon>
        <taxon>Fungi</taxon>
        <taxon>Dikarya</taxon>
        <taxon>Basidiomycota</taxon>
        <taxon>Agaricomycotina</taxon>
        <taxon>Agaricomycetes</taxon>
        <taxon>Agaricomycetidae</taxon>
        <taxon>Agaricales</taxon>
        <taxon>Marasmiineae</taxon>
        <taxon>Mycenaceae</taxon>
        <taxon>Mycena</taxon>
    </lineage>
</organism>
<dbReference type="InterPro" id="IPR035979">
    <property type="entry name" value="RBD_domain_sf"/>
</dbReference>
<sequence>RNPVGRVLFVGNMPFGSEEADVREKFEPFGPLKSVRLATRAGGEFRGFAHVEYMRVEDAKAAYESFAEEPLYMLDRNIRVDFAPERPTASNPPINKLYFYDFRGNEETLRTALAEFEGSIVKAHFLRSTVTGELTGSGFIEFQSVERATLALQSVAGTMTPFGILNLEYAINKPQGSRVAGLDRQSPGFGGAPGGGYGGAGGAGGWGAPPSGQPQLGRPFGPPRNGGYGGGQGGGYGGGQQGGGYGGGQQGGGGYGGGQQQGGFGGGRGGY</sequence>
<dbReference type="Gene3D" id="3.30.70.330">
    <property type="match status" value="2"/>
</dbReference>
<dbReference type="SMART" id="SM00360">
    <property type="entry name" value="RRM"/>
    <property type="match status" value="2"/>
</dbReference>
<evidence type="ECO:0000259" key="4">
    <source>
        <dbReference type="PROSITE" id="PS50102"/>
    </source>
</evidence>
<feature type="compositionally biased region" description="Gly residues" evidence="3">
    <location>
        <begin position="188"/>
        <end position="207"/>
    </location>
</feature>